<gene>
    <name evidence="16" type="ORF">GCM10011322_11210</name>
</gene>
<dbReference type="GO" id="GO:0005507">
    <property type="term" value="F:copper ion binding"/>
    <property type="evidence" value="ECO:0007669"/>
    <property type="project" value="InterPro"/>
</dbReference>
<comment type="similarity">
    <text evidence="2">Belongs to the cytochrome c oxidase subunit 2 family.</text>
</comment>
<name>A0A917Q5P2_9HYPH</name>
<keyword evidence="6" id="KW-0479">Metal-binding</keyword>
<dbReference type="PANTHER" id="PTHR22888:SF9">
    <property type="entry name" value="CYTOCHROME C OXIDASE SUBUNIT 2"/>
    <property type="match status" value="1"/>
</dbReference>
<dbReference type="InterPro" id="IPR045187">
    <property type="entry name" value="CcO_II"/>
</dbReference>
<dbReference type="EMBL" id="BMMF01000003">
    <property type="protein sequence ID" value="GGK26529.1"/>
    <property type="molecule type" value="Genomic_DNA"/>
</dbReference>
<dbReference type="InterPro" id="IPR001505">
    <property type="entry name" value="Copper_CuA"/>
</dbReference>
<reference evidence="16 17" key="1">
    <citation type="journal article" date="2014" name="Int. J. Syst. Evol. Microbiol.">
        <title>Complete genome sequence of Corynebacterium casei LMG S-19264T (=DSM 44701T), isolated from a smear-ripened cheese.</title>
        <authorList>
            <consortium name="US DOE Joint Genome Institute (JGI-PGF)"/>
            <person name="Walter F."/>
            <person name="Albersmeier A."/>
            <person name="Kalinowski J."/>
            <person name="Ruckert C."/>
        </authorList>
    </citation>
    <scope>NUCLEOTIDE SEQUENCE [LARGE SCALE GENOMIC DNA]</scope>
    <source>
        <strain evidence="16 17">CGMCC 1.9161</strain>
    </source>
</reference>
<keyword evidence="4" id="KW-0679">Respiratory chain</keyword>
<feature type="transmembrane region" description="Helical" evidence="14">
    <location>
        <begin position="77"/>
        <end position="99"/>
    </location>
</feature>
<proteinExistence type="inferred from homology"/>
<evidence type="ECO:0000256" key="13">
    <source>
        <dbReference type="ARBA" id="ARBA00047816"/>
    </source>
</evidence>
<evidence type="ECO:0000256" key="11">
    <source>
        <dbReference type="ARBA" id="ARBA00024688"/>
    </source>
</evidence>
<dbReference type="SUPFAM" id="SSF49503">
    <property type="entry name" value="Cupredoxins"/>
    <property type="match status" value="1"/>
</dbReference>
<comment type="catalytic activity">
    <reaction evidence="13">
        <text>4 Fe(II)-[cytochrome c] + O2 + 8 H(+)(in) = 4 Fe(III)-[cytochrome c] + 2 H2O + 4 H(+)(out)</text>
        <dbReference type="Rhea" id="RHEA:11436"/>
        <dbReference type="Rhea" id="RHEA-COMP:10350"/>
        <dbReference type="Rhea" id="RHEA-COMP:14399"/>
        <dbReference type="ChEBI" id="CHEBI:15377"/>
        <dbReference type="ChEBI" id="CHEBI:15378"/>
        <dbReference type="ChEBI" id="CHEBI:15379"/>
        <dbReference type="ChEBI" id="CHEBI:29033"/>
        <dbReference type="ChEBI" id="CHEBI:29034"/>
        <dbReference type="EC" id="7.1.1.9"/>
    </reaction>
</comment>
<feature type="transmembrane region" description="Helical" evidence="14">
    <location>
        <begin position="119"/>
        <end position="142"/>
    </location>
</feature>
<evidence type="ECO:0000256" key="8">
    <source>
        <dbReference type="ARBA" id="ARBA00022989"/>
    </source>
</evidence>
<dbReference type="GO" id="GO:0016491">
    <property type="term" value="F:oxidoreductase activity"/>
    <property type="evidence" value="ECO:0007669"/>
    <property type="project" value="InterPro"/>
</dbReference>
<keyword evidence="5 14" id="KW-0812">Transmembrane</keyword>
<dbReference type="PROSITE" id="PS50857">
    <property type="entry name" value="COX2_CUA"/>
    <property type="match status" value="1"/>
</dbReference>
<dbReference type="GO" id="GO:0042773">
    <property type="term" value="P:ATP synthesis coupled electron transport"/>
    <property type="evidence" value="ECO:0007669"/>
    <property type="project" value="TreeGrafter"/>
</dbReference>
<comment type="subcellular location">
    <subcellularLocation>
        <location evidence="1">Membrane</location>
        <topology evidence="1">Multi-pass membrane protein</topology>
    </subcellularLocation>
</comment>
<evidence type="ECO:0000313" key="17">
    <source>
        <dbReference type="Proteomes" id="UP000600449"/>
    </source>
</evidence>
<keyword evidence="7" id="KW-0249">Electron transport</keyword>
<dbReference type="PANTHER" id="PTHR22888">
    <property type="entry name" value="CYTOCHROME C OXIDASE, SUBUNIT II"/>
    <property type="match status" value="1"/>
</dbReference>
<dbReference type="InterPro" id="IPR008972">
    <property type="entry name" value="Cupredoxin"/>
</dbReference>
<dbReference type="Proteomes" id="UP000600449">
    <property type="component" value="Unassembled WGS sequence"/>
</dbReference>
<evidence type="ECO:0000256" key="10">
    <source>
        <dbReference type="ARBA" id="ARBA00023136"/>
    </source>
</evidence>
<evidence type="ECO:0000256" key="4">
    <source>
        <dbReference type="ARBA" id="ARBA00022660"/>
    </source>
</evidence>
<keyword evidence="8 14" id="KW-1133">Transmembrane helix</keyword>
<dbReference type="Gene3D" id="2.60.40.420">
    <property type="entry name" value="Cupredoxins - blue copper proteins"/>
    <property type="match status" value="1"/>
</dbReference>
<dbReference type="Pfam" id="PF00116">
    <property type="entry name" value="COX2"/>
    <property type="match status" value="1"/>
</dbReference>
<evidence type="ECO:0000256" key="9">
    <source>
        <dbReference type="ARBA" id="ARBA00023008"/>
    </source>
</evidence>
<evidence type="ECO:0000313" key="16">
    <source>
        <dbReference type="EMBL" id="GGK26529.1"/>
    </source>
</evidence>
<dbReference type="RefSeq" id="WP_244645104.1">
    <property type="nucleotide sequence ID" value="NZ_BMMF01000003.1"/>
</dbReference>
<evidence type="ECO:0000256" key="3">
    <source>
        <dbReference type="ARBA" id="ARBA00022448"/>
    </source>
</evidence>
<evidence type="ECO:0000256" key="7">
    <source>
        <dbReference type="ARBA" id="ARBA00022982"/>
    </source>
</evidence>
<evidence type="ECO:0000256" key="2">
    <source>
        <dbReference type="ARBA" id="ARBA00007866"/>
    </source>
</evidence>
<dbReference type="InterPro" id="IPR014222">
    <property type="entry name" value="Cyt_c_oxidase_su2"/>
</dbReference>
<evidence type="ECO:0000256" key="14">
    <source>
        <dbReference type="SAM" id="Phobius"/>
    </source>
</evidence>
<keyword evidence="17" id="KW-1185">Reference proteome</keyword>
<dbReference type="PROSITE" id="PS00078">
    <property type="entry name" value="COX2"/>
    <property type="match status" value="1"/>
</dbReference>
<evidence type="ECO:0000256" key="1">
    <source>
        <dbReference type="ARBA" id="ARBA00004141"/>
    </source>
</evidence>
<dbReference type="AlphaFoldDB" id="A0A917Q5P2"/>
<feature type="domain" description="Cytochrome oxidase subunit II copper A binding" evidence="15">
    <location>
        <begin position="154"/>
        <end position="269"/>
    </location>
</feature>
<organism evidence="16 17">
    <name type="scientific">Salinarimonas ramus</name>
    <dbReference type="NCBI Taxonomy" id="690164"/>
    <lineage>
        <taxon>Bacteria</taxon>
        <taxon>Pseudomonadati</taxon>
        <taxon>Pseudomonadota</taxon>
        <taxon>Alphaproteobacteria</taxon>
        <taxon>Hyphomicrobiales</taxon>
        <taxon>Salinarimonadaceae</taxon>
        <taxon>Salinarimonas</taxon>
    </lineage>
</organism>
<sequence length="286" mass="29870">MDRMPEQGHAAVEVAERPGLVENGLDDVRTVRAHLVSWSGTRPAAGLSVLGASGLAGCAGPLSTLDPAGPAAADIALLWWVMLAGAVAILVFVCALALVPFLQARRGRPVSSRAPRDAVWLVGGGLAFPFATLTALMLWAFVIEPIDDAALTGEEPVRIAATGRQWVWSFRHEDAPGGALVLDGVMHVPAGRPVEVALASVDVIHSFWVPRLAGKRDAIPGRVNTITILAEEPGTYAGVCGEYCGEGHAYMRLDVIAHAPEAYEAALARLAAETAEPGGTTGEAPR</sequence>
<comment type="caution">
    <text evidence="16">The sequence shown here is derived from an EMBL/GenBank/DDBJ whole genome shotgun (WGS) entry which is preliminary data.</text>
</comment>
<dbReference type="NCBIfam" id="TIGR02866">
    <property type="entry name" value="CoxB"/>
    <property type="match status" value="1"/>
</dbReference>
<keyword evidence="3" id="KW-0813">Transport</keyword>
<dbReference type="InterPro" id="IPR002429">
    <property type="entry name" value="CcO_II-like_C"/>
</dbReference>
<evidence type="ECO:0000256" key="12">
    <source>
        <dbReference type="ARBA" id="ARBA00031399"/>
    </source>
</evidence>
<protein>
    <recommendedName>
        <fullName evidence="12">Cytochrome aa3 subunit 2</fullName>
    </recommendedName>
</protein>
<dbReference type="GO" id="GO:0004129">
    <property type="term" value="F:cytochrome-c oxidase activity"/>
    <property type="evidence" value="ECO:0007669"/>
    <property type="project" value="UniProtKB-EC"/>
</dbReference>
<evidence type="ECO:0000256" key="6">
    <source>
        <dbReference type="ARBA" id="ARBA00022723"/>
    </source>
</evidence>
<evidence type="ECO:0000259" key="15">
    <source>
        <dbReference type="PROSITE" id="PS50857"/>
    </source>
</evidence>
<keyword evidence="10 14" id="KW-0472">Membrane</keyword>
<dbReference type="GO" id="GO:0016020">
    <property type="term" value="C:membrane"/>
    <property type="evidence" value="ECO:0007669"/>
    <property type="project" value="UniProtKB-SubCell"/>
</dbReference>
<comment type="function">
    <text evidence="11">Subunits I and II form the functional core of the enzyme complex. Electrons originating in cytochrome c are transferred via heme a and Cu(A) to the binuclear center formed by heme a3 and Cu(B).</text>
</comment>
<accession>A0A917Q5P2</accession>
<evidence type="ECO:0000256" key="5">
    <source>
        <dbReference type="ARBA" id="ARBA00022692"/>
    </source>
</evidence>
<keyword evidence="9" id="KW-0186">Copper</keyword>